<protein>
    <submittedName>
        <fullName evidence="2">Uncharacterized protein</fullName>
    </submittedName>
</protein>
<evidence type="ECO:0000313" key="3">
    <source>
        <dbReference type="Proteomes" id="UP000005384"/>
    </source>
</evidence>
<dbReference type="EMBL" id="ADLN01000014">
    <property type="protein sequence ID" value="EHI60597.1"/>
    <property type="molecule type" value="Genomic_DNA"/>
</dbReference>
<organism evidence="2 3">
    <name type="scientific">Hungatella hathewayi WAL-18680</name>
    <dbReference type="NCBI Taxonomy" id="742737"/>
    <lineage>
        <taxon>Bacteria</taxon>
        <taxon>Bacillati</taxon>
        <taxon>Bacillota</taxon>
        <taxon>Clostridia</taxon>
        <taxon>Lachnospirales</taxon>
        <taxon>Lachnospiraceae</taxon>
        <taxon>Hungatella</taxon>
    </lineage>
</organism>
<dbReference type="HOGENOM" id="CLU_2409272_0_0_9"/>
<dbReference type="Proteomes" id="UP000005384">
    <property type="component" value="Unassembled WGS sequence"/>
</dbReference>
<name>G5ID32_9FIRM</name>
<accession>G5ID32</accession>
<dbReference type="AlphaFoldDB" id="G5ID32"/>
<evidence type="ECO:0000313" key="2">
    <source>
        <dbReference type="EMBL" id="EHI60597.1"/>
    </source>
</evidence>
<feature type="coiled-coil region" evidence="1">
    <location>
        <begin position="26"/>
        <end position="53"/>
    </location>
</feature>
<reference evidence="2 3" key="1">
    <citation type="submission" date="2011-08" db="EMBL/GenBank/DDBJ databases">
        <title>The Genome Sequence of Clostridium hathewayi WAL-18680.</title>
        <authorList>
            <consortium name="The Broad Institute Genome Sequencing Platform"/>
            <person name="Earl A."/>
            <person name="Ward D."/>
            <person name="Feldgarden M."/>
            <person name="Gevers D."/>
            <person name="Finegold S.M."/>
            <person name="Summanen P.H."/>
            <person name="Molitoris D.R."/>
            <person name="Song M."/>
            <person name="Daigneault M."/>
            <person name="Allen-Vercoe E."/>
            <person name="Young S.K."/>
            <person name="Zeng Q."/>
            <person name="Gargeya S."/>
            <person name="Fitzgerald M."/>
            <person name="Haas B."/>
            <person name="Abouelleil A."/>
            <person name="Alvarado L."/>
            <person name="Arachchi H.M."/>
            <person name="Berlin A."/>
            <person name="Brown A."/>
            <person name="Chapman S.B."/>
            <person name="Chen Z."/>
            <person name="Dunbar C."/>
            <person name="Freedman E."/>
            <person name="Gearin G."/>
            <person name="Gellesch M."/>
            <person name="Goldberg J."/>
            <person name="Griggs A."/>
            <person name="Gujja S."/>
            <person name="Heiman D."/>
            <person name="Howarth C."/>
            <person name="Larson L."/>
            <person name="Lui A."/>
            <person name="MacDonald P.J.P."/>
            <person name="Montmayeur A."/>
            <person name="Murphy C."/>
            <person name="Neiman D."/>
            <person name="Pearson M."/>
            <person name="Priest M."/>
            <person name="Roberts A."/>
            <person name="Saif S."/>
            <person name="Shea T."/>
            <person name="Shenoy N."/>
            <person name="Sisk P."/>
            <person name="Stolte C."/>
            <person name="Sykes S."/>
            <person name="Wortman J."/>
            <person name="Nusbaum C."/>
            <person name="Birren B."/>
        </authorList>
    </citation>
    <scope>NUCLEOTIDE SEQUENCE [LARGE SCALE GENOMIC DNA]</scope>
    <source>
        <strain evidence="2 3">WAL-18680</strain>
    </source>
</reference>
<comment type="caution">
    <text evidence="2">The sequence shown here is derived from an EMBL/GenBank/DDBJ whole genome shotgun (WGS) entry which is preliminary data.</text>
</comment>
<gene>
    <name evidence="2" type="ORF">HMPREF9473_01406</name>
</gene>
<evidence type="ECO:0000256" key="1">
    <source>
        <dbReference type="SAM" id="Coils"/>
    </source>
</evidence>
<keyword evidence="1" id="KW-0175">Coiled coil</keyword>
<sequence>MNLKFCPRLILQKNMDERQKRIIEGMASIDEQLAENQKVLDQFNAEIDKLTNNGDGIDYMAAVSSGVLAGIIDMLFIEDFSIEKANVVVLVI</sequence>
<proteinExistence type="predicted"/>
<dbReference type="PATRIC" id="fig|742737.3.peg.1419"/>
<keyword evidence="3" id="KW-1185">Reference proteome</keyword>